<evidence type="ECO:0000256" key="2">
    <source>
        <dbReference type="ARBA" id="ARBA00012513"/>
    </source>
</evidence>
<dbReference type="InterPro" id="IPR011009">
    <property type="entry name" value="Kinase-like_dom_sf"/>
</dbReference>
<evidence type="ECO:0000256" key="1">
    <source>
        <dbReference type="ARBA" id="ARBA00004479"/>
    </source>
</evidence>
<accession>A0A6A3BH95</accession>
<evidence type="ECO:0000313" key="12">
    <source>
        <dbReference type="Proteomes" id="UP000436088"/>
    </source>
</evidence>
<evidence type="ECO:0000256" key="6">
    <source>
        <dbReference type="ARBA" id="ARBA00022777"/>
    </source>
</evidence>
<comment type="subcellular location">
    <subcellularLocation>
        <location evidence="1">Membrane</location>
        <topology evidence="1">Single-pass type I membrane protein</topology>
    </subcellularLocation>
</comment>
<comment type="caution">
    <text evidence="11">The sequence shown here is derived from an EMBL/GenBank/DDBJ whole genome shotgun (WGS) entry which is preliminary data.</text>
</comment>
<evidence type="ECO:0000256" key="8">
    <source>
        <dbReference type="ARBA" id="ARBA00047899"/>
    </source>
</evidence>
<dbReference type="Proteomes" id="UP000436088">
    <property type="component" value="Unassembled WGS sequence"/>
</dbReference>
<keyword evidence="6" id="KW-0418">Kinase</keyword>
<dbReference type="EC" id="2.7.11.1" evidence="2"/>
<dbReference type="SUPFAM" id="SSF56112">
    <property type="entry name" value="Protein kinase-like (PK-like)"/>
    <property type="match status" value="1"/>
</dbReference>
<dbReference type="Gene3D" id="1.10.510.10">
    <property type="entry name" value="Transferase(Phosphotransferase) domain 1"/>
    <property type="match status" value="1"/>
</dbReference>
<keyword evidence="4" id="KW-0808">Transferase</keyword>
<keyword evidence="5" id="KW-0547">Nucleotide-binding</keyword>
<evidence type="ECO:0000256" key="5">
    <source>
        <dbReference type="ARBA" id="ARBA00022741"/>
    </source>
</evidence>
<sequence length="345" mass="38581">MVIGDMRELFYFAFHCTNIQPTNGLDSAVLHDICPRLITFSYSELKAATEDFSSSKKLGEGGFRAVYKGTISDGTVVAVKQLSIASDQGRSQFIAEIATISAVQHRNLDKLHGCCFEGKRHLLVYEFLENKGLDQAHFEHSGLHLDWPTHYNICLETARGLAYLHEESRPKIIHREVKAGNIMRDAGLCLKISDFGLANLYDDRKMHISTRVAGTIGYLAPEYAMRGHLTEKADVVGFGIVALEILNGRPNSDKSMEDDKIYLLEWRPVVTRSRRWLSRLGDGFIAITCACLGPVERWSSVSHRAMWVTHPRACDGRRVLKQQSFWILSEAAVVVAWALAAGTCP</sequence>
<dbReference type="Pfam" id="PF07714">
    <property type="entry name" value="PK_Tyr_Ser-Thr"/>
    <property type="match status" value="1"/>
</dbReference>
<dbReference type="EMBL" id="VEPZ02000846">
    <property type="protein sequence ID" value="KAE8716396.1"/>
    <property type="molecule type" value="Genomic_DNA"/>
</dbReference>
<dbReference type="InterPro" id="IPR000719">
    <property type="entry name" value="Prot_kinase_dom"/>
</dbReference>
<keyword evidence="7" id="KW-0067">ATP-binding</keyword>
<reference evidence="11" key="1">
    <citation type="submission" date="2019-09" db="EMBL/GenBank/DDBJ databases">
        <title>Draft genome information of white flower Hibiscus syriacus.</title>
        <authorList>
            <person name="Kim Y.-M."/>
        </authorList>
    </citation>
    <scope>NUCLEOTIDE SEQUENCE [LARGE SCALE GENOMIC DNA]</scope>
    <source>
        <strain evidence="11">YM2019G1</strain>
    </source>
</reference>
<evidence type="ECO:0000313" key="11">
    <source>
        <dbReference type="EMBL" id="KAE8716396.1"/>
    </source>
</evidence>
<protein>
    <recommendedName>
        <fullName evidence="2">non-specific serine/threonine protein kinase</fullName>
        <ecNumber evidence="2">2.7.11.1</ecNumber>
    </recommendedName>
</protein>
<dbReference type="PANTHER" id="PTHR48006:SF34">
    <property type="entry name" value="OS08G0203700 PROTEIN"/>
    <property type="match status" value="1"/>
</dbReference>
<keyword evidence="12" id="KW-1185">Reference proteome</keyword>
<dbReference type="InterPro" id="IPR051824">
    <property type="entry name" value="LRR_Rcpt-Like_S/T_Kinase"/>
</dbReference>
<name>A0A6A3BH95_HIBSY</name>
<evidence type="ECO:0000259" key="10">
    <source>
        <dbReference type="PROSITE" id="PS50011"/>
    </source>
</evidence>
<feature type="domain" description="Protein kinase" evidence="10">
    <location>
        <begin position="52"/>
        <end position="313"/>
    </location>
</feature>
<keyword evidence="3" id="KW-0723">Serine/threonine-protein kinase</keyword>
<dbReference type="PANTHER" id="PTHR48006">
    <property type="entry name" value="LEUCINE-RICH REPEAT-CONTAINING PROTEIN DDB_G0281931-RELATED"/>
    <property type="match status" value="1"/>
</dbReference>
<dbReference type="FunFam" id="3.30.200.20:FF:000140">
    <property type="entry name" value="Leucine-rich repeat receptor-like protein kinase"/>
    <property type="match status" value="1"/>
</dbReference>
<dbReference type="GO" id="GO:0004674">
    <property type="term" value="F:protein serine/threonine kinase activity"/>
    <property type="evidence" value="ECO:0007669"/>
    <property type="project" value="UniProtKB-KW"/>
</dbReference>
<gene>
    <name evidence="11" type="ORF">F3Y22_tig00110121pilonHSYRG00033</name>
</gene>
<dbReference type="AlphaFoldDB" id="A0A6A3BH95"/>
<dbReference type="PROSITE" id="PS50011">
    <property type="entry name" value="PROTEIN_KINASE_DOM"/>
    <property type="match status" value="1"/>
</dbReference>
<evidence type="ECO:0000256" key="4">
    <source>
        <dbReference type="ARBA" id="ARBA00022679"/>
    </source>
</evidence>
<proteinExistence type="predicted"/>
<dbReference type="InterPro" id="IPR001245">
    <property type="entry name" value="Ser-Thr/Tyr_kinase_cat_dom"/>
</dbReference>
<dbReference type="FunFam" id="1.10.510.10:FF:001023">
    <property type="entry name" value="Os07g0541700 protein"/>
    <property type="match status" value="1"/>
</dbReference>
<dbReference type="GO" id="GO:0005524">
    <property type="term" value="F:ATP binding"/>
    <property type="evidence" value="ECO:0007669"/>
    <property type="project" value="UniProtKB-KW"/>
</dbReference>
<dbReference type="Gene3D" id="3.30.200.20">
    <property type="entry name" value="Phosphorylase Kinase, domain 1"/>
    <property type="match status" value="1"/>
</dbReference>
<organism evidence="11 12">
    <name type="scientific">Hibiscus syriacus</name>
    <name type="common">Rose of Sharon</name>
    <dbReference type="NCBI Taxonomy" id="106335"/>
    <lineage>
        <taxon>Eukaryota</taxon>
        <taxon>Viridiplantae</taxon>
        <taxon>Streptophyta</taxon>
        <taxon>Embryophyta</taxon>
        <taxon>Tracheophyta</taxon>
        <taxon>Spermatophyta</taxon>
        <taxon>Magnoliopsida</taxon>
        <taxon>eudicotyledons</taxon>
        <taxon>Gunneridae</taxon>
        <taxon>Pentapetalae</taxon>
        <taxon>rosids</taxon>
        <taxon>malvids</taxon>
        <taxon>Malvales</taxon>
        <taxon>Malvaceae</taxon>
        <taxon>Malvoideae</taxon>
        <taxon>Hibiscus</taxon>
    </lineage>
</organism>
<dbReference type="GO" id="GO:0005886">
    <property type="term" value="C:plasma membrane"/>
    <property type="evidence" value="ECO:0007669"/>
    <property type="project" value="TreeGrafter"/>
</dbReference>
<evidence type="ECO:0000256" key="7">
    <source>
        <dbReference type="ARBA" id="ARBA00022840"/>
    </source>
</evidence>
<evidence type="ECO:0000256" key="9">
    <source>
        <dbReference type="ARBA" id="ARBA00048679"/>
    </source>
</evidence>
<evidence type="ECO:0000256" key="3">
    <source>
        <dbReference type="ARBA" id="ARBA00022527"/>
    </source>
</evidence>
<comment type="catalytic activity">
    <reaction evidence="9">
        <text>L-seryl-[protein] + ATP = O-phospho-L-seryl-[protein] + ADP + H(+)</text>
        <dbReference type="Rhea" id="RHEA:17989"/>
        <dbReference type="Rhea" id="RHEA-COMP:9863"/>
        <dbReference type="Rhea" id="RHEA-COMP:11604"/>
        <dbReference type="ChEBI" id="CHEBI:15378"/>
        <dbReference type="ChEBI" id="CHEBI:29999"/>
        <dbReference type="ChEBI" id="CHEBI:30616"/>
        <dbReference type="ChEBI" id="CHEBI:83421"/>
        <dbReference type="ChEBI" id="CHEBI:456216"/>
        <dbReference type="EC" id="2.7.11.1"/>
    </reaction>
</comment>
<comment type="catalytic activity">
    <reaction evidence="8">
        <text>L-threonyl-[protein] + ATP = O-phospho-L-threonyl-[protein] + ADP + H(+)</text>
        <dbReference type="Rhea" id="RHEA:46608"/>
        <dbReference type="Rhea" id="RHEA-COMP:11060"/>
        <dbReference type="Rhea" id="RHEA-COMP:11605"/>
        <dbReference type="ChEBI" id="CHEBI:15378"/>
        <dbReference type="ChEBI" id="CHEBI:30013"/>
        <dbReference type="ChEBI" id="CHEBI:30616"/>
        <dbReference type="ChEBI" id="CHEBI:61977"/>
        <dbReference type="ChEBI" id="CHEBI:456216"/>
        <dbReference type="EC" id="2.7.11.1"/>
    </reaction>
</comment>